<protein>
    <recommendedName>
        <fullName evidence="1">Group II intron maturase-specific domain-containing protein</fullName>
    </recommendedName>
</protein>
<evidence type="ECO:0000313" key="3">
    <source>
        <dbReference type="Proteomes" id="UP001200741"/>
    </source>
</evidence>
<dbReference type="EMBL" id="JAJTWU010000001">
    <property type="protein sequence ID" value="MCE4553499.1"/>
    <property type="molecule type" value="Genomic_DNA"/>
</dbReference>
<name>A0ABS8XS38_9BURK</name>
<dbReference type="InterPro" id="IPR013597">
    <property type="entry name" value="Mat_intron_G2"/>
</dbReference>
<dbReference type="Proteomes" id="UP001200741">
    <property type="component" value="Unassembled WGS sequence"/>
</dbReference>
<dbReference type="Pfam" id="PF08388">
    <property type="entry name" value="GIIM"/>
    <property type="match status" value="1"/>
</dbReference>
<reference evidence="2 3" key="1">
    <citation type="submission" date="2021-12" db="EMBL/GenBank/DDBJ databases">
        <title>Genome seq of P8.</title>
        <authorList>
            <person name="Seo T."/>
        </authorList>
    </citation>
    <scope>NUCLEOTIDE SEQUENCE [LARGE SCALE GENOMIC DNA]</scope>
    <source>
        <strain evidence="2 3">P8</strain>
    </source>
</reference>
<dbReference type="RefSeq" id="WP_233370198.1">
    <property type="nucleotide sequence ID" value="NZ_JAJTWU010000001.1"/>
</dbReference>
<organism evidence="2 3">
    <name type="scientific">Pelomonas cellulosilytica</name>
    <dbReference type="NCBI Taxonomy" id="2906762"/>
    <lineage>
        <taxon>Bacteria</taxon>
        <taxon>Pseudomonadati</taxon>
        <taxon>Pseudomonadota</taxon>
        <taxon>Betaproteobacteria</taxon>
        <taxon>Burkholderiales</taxon>
        <taxon>Sphaerotilaceae</taxon>
        <taxon>Roseateles</taxon>
    </lineage>
</organism>
<proteinExistence type="predicted"/>
<keyword evidence="3" id="KW-1185">Reference proteome</keyword>
<evidence type="ECO:0000259" key="1">
    <source>
        <dbReference type="Pfam" id="PF08388"/>
    </source>
</evidence>
<comment type="caution">
    <text evidence="2">The sequence shown here is derived from an EMBL/GenBank/DDBJ whole genome shotgun (WGS) entry which is preliminary data.</text>
</comment>
<gene>
    <name evidence="2" type="ORF">LXT13_03435</name>
</gene>
<feature type="domain" description="Group II intron maturase-specific" evidence="1">
    <location>
        <begin position="2"/>
        <end position="69"/>
    </location>
</feature>
<accession>A0ABS8XS38</accession>
<sequence length="150" mass="17084">MNRVRERVRGLTQRGQCHKDLRDVIGALNPVLRGWGNHLRTGNAANHFIDVDDYVAKRLRSLRLKRAGRSLKAGQAKQWNRDFFESLGLYRLRGDNPLSQQGSCSQEACVMLRADRPPVSRVREIRVHGLRGGVGFVLDLRAPNRANIYQ</sequence>
<evidence type="ECO:0000313" key="2">
    <source>
        <dbReference type="EMBL" id="MCE4553499.1"/>
    </source>
</evidence>